<name>T0YY60_9ZZZZ</name>
<dbReference type="AlphaFoldDB" id="T0YY60"/>
<sequence>MGDFGYKGELVAAGQTLATVADLSRSYVLAYVNETRASSLAVGQTADLYLASNPGHALRGTVQRIYPAVAAATWPLPAIQTGAFSQQTQWVPIRVRIHGSGEFYLGGAVTVG</sequence>
<accession>T0YY60</accession>
<feature type="domain" description="CusB-like beta-barrel" evidence="2">
    <location>
        <begin position="29"/>
        <end position="73"/>
    </location>
</feature>
<feature type="non-terminal residue" evidence="3">
    <location>
        <position position="112"/>
    </location>
</feature>
<gene>
    <name evidence="3" type="ORF">B1A_17286</name>
</gene>
<reference evidence="3" key="2">
    <citation type="journal article" date="2014" name="ISME J.">
        <title>Microbial stratification in low pH oxic and suboxic macroscopic growths along an acid mine drainage.</title>
        <authorList>
            <person name="Mendez-Garcia C."/>
            <person name="Mesa V."/>
            <person name="Sprenger R.R."/>
            <person name="Richter M."/>
            <person name="Diez M.S."/>
            <person name="Solano J."/>
            <person name="Bargiela R."/>
            <person name="Golyshina O.V."/>
            <person name="Manteca A."/>
            <person name="Ramos J.L."/>
            <person name="Gallego J.R."/>
            <person name="Llorente I."/>
            <person name="Martins Dos Santos V.A."/>
            <person name="Jensen O.N."/>
            <person name="Pelaez A.I."/>
            <person name="Sanchez J."/>
            <person name="Ferrer M."/>
        </authorList>
    </citation>
    <scope>NUCLEOTIDE SEQUENCE</scope>
</reference>
<dbReference type="Gene3D" id="2.40.30.170">
    <property type="match status" value="1"/>
</dbReference>
<dbReference type="PANTHER" id="PTHR30097">
    <property type="entry name" value="CATION EFFLUX SYSTEM PROTEIN CUSB"/>
    <property type="match status" value="1"/>
</dbReference>
<evidence type="ECO:0000259" key="2">
    <source>
        <dbReference type="Pfam" id="PF25954"/>
    </source>
</evidence>
<dbReference type="InterPro" id="IPR058792">
    <property type="entry name" value="Beta-barrel_RND_2"/>
</dbReference>
<evidence type="ECO:0000256" key="1">
    <source>
        <dbReference type="ARBA" id="ARBA00022448"/>
    </source>
</evidence>
<protein>
    <submittedName>
        <fullName evidence="3">Secretion protein HlyD family protein</fullName>
    </submittedName>
</protein>
<organism evidence="3">
    <name type="scientific">mine drainage metagenome</name>
    <dbReference type="NCBI Taxonomy" id="410659"/>
    <lineage>
        <taxon>unclassified sequences</taxon>
        <taxon>metagenomes</taxon>
        <taxon>ecological metagenomes</taxon>
    </lineage>
</organism>
<proteinExistence type="predicted"/>
<dbReference type="Pfam" id="PF25954">
    <property type="entry name" value="Beta-barrel_RND_2"/>
    <property type="match status" value="1"/>
</dbReference>
<keyword evidence="1" id="KW-0813">Transport</keyword>
<reference evidence="3" key="1">
    <citation type="submission" date="2013-08" db="EMBL/GenBank/DDBJ databases">
        <authorList>
            <person name="Mendez C."/>
            <person name="Richter M."/>
            <person name="Ferrer M."/>
            <person name="Sanchez J."/>
        </authorList>
    </citation>
    <scope>NUCLEOTIDE SEQUENCE</scope>
</reference>
<evidence type="ECO:0000313" key="3">
    <source>
        <dbReference type="EMBL" id="EQD37988.1"/>
    </source>
</evidence>
<dbReference type="EMBL" id="AUZX01012717">
    <property type="protein sequence ID" value="EQD37988.1"/>
    <property type="molecule type" value="Genomic_DNA"/>
</dbReference>
<comment type="caution">
    <text evidence="3">The sequence shown here is derived from an EMBL/GenBank/DDBJ whole genome shotgun (WGS) entry which is preliminary data.</text>
</comment>
<dbReference type="InterPro" id="IPR051909">
    <property type="entry name" value="MFP_Cation_Efflux"/>
</dbReference>